<dbReference type="PROSITE" id="PS51450">
    <property type="entry name" value="LRR"/>
    <property type="match status" value="1"/>
</dbReference>
<evidence type="ECO:0000313" key="4">
    <source>
        <dbReference type="Proteomes" id="UP000663864"/>
    </source>
</evidence>
<feature type="coiled-coil region" evidence="1">
    <location>
        <begin position="258"/>
        <end position="316"/>
    </location>
</feature>
<feature type="coiled-coil region" evidence="1">
    <location>
        <begin position="149"/>
        <end position="218"/>
    </location>
</feature>
<dbReference type="InterPro" id="IPR001611">
    <property type="entry name" value="Leu-rich_rpt"/>
</dbReference>
<dbReference type="EMBL" id="CAJNOT010000113">
    <property type="protein sequence ID" value="CAF0845458.1"/>
    <property type="molecule type" value="Genomic_DNA"/>
</dbReference>
<dbReference type="SUPFAM" id="SSF57850">
    <property type="entry name" value="RING/U-box"/>
    <property type="match status" value="1"/>
</dbReference>
<proteinExistence type="predicted"/>
<feature type="domain" description="SGNH hydrolase-type esterase" evidence="2">
    <location>
        <begin position="577"/>
        <end position="757"/>
    </location>
</feature>
<dbReference type="SMART" id="SM00368">
    <property type="entry name" value="LRR_RI"/>
    <property type="match status" value="5"/>
</dbReference>
<sequence>MTSELNFEYVNEDSIDRLLKCRICSKPFIDPVITRDDDRFCRKCIIQKASINDSKHLDQQSSFIENLVPIEEKILLDMLDVLLVKCTKCQQINNRQIHLEEHISNKCPKRIVLCKASDLKCPWSGPYEERYNHMKQCTFQLLRPILTEALQCQKQLEQYRRSYNEQQHEIEQLKKQIQIYENRTEKLQKGYTILLELLSQQTRRCTTFEKDIQQIREQSNQENIQPIELKKEIEQLKEQYHQIINIPSNEFQTELHRLNQFEQTINDLSTKCQQLDEQYQYQNQQIIQLNKCQLEINQLQKEDQSQKEEIKDVQRKFSQYETQILLLARKKCLTSTTAALHDARVEELIESFPSDSEITLNGQQLNDRDMEFICKKGIIDKRCCKLQLEYNSISAKGATNLADGLYGNITLMELQLSNNRISDIGAHALAQVLSINNYTLDLLELHSNNITDEGAEYLAQMLKINKTITLLGLGSNRIGDRGVRLLTSAITCYNETLQWLHLSSNKLITDGCVNELIEMLKNNHSLYAVWLNDCRSTRDSTLPFIFYLLVLFFQNPMKCVQLSNTTNSTSNILKYIALGASDAVGVGTSQPSKDGWVPKFASLINAQETLNLGRSGSTLSDAIREQLPKVLDQKPNVITIWLVVNDFNQQIFNPSILLNYKSNLNQMLSQLRTKSDKNTRILVGNIPDLSQINIYKAFGIPQQYLSILVKQWNDVIDEIVKKYQCELVDLFAYWKELAVHPEYISFDGFHPSANGYTRLAEVFYQQYSKK</sequence>
<organism evidence="3 4">
    <name type="scientific">Rotaria sordida</name>
    <dbReference type="NCBI Taxonomy" id="392033"/>
    <lineage>
        <taxon>Eukaryota</taxon>
        <taxon>Metazoa</taxon>
        <taxon>Spiralia</taxon>
        <taxon>Gnathifera</taxon>
        <taxon>Rotifera</taxon>
        <taxon>Eurotatoria</taxon>
        <taxon>Bdelloidea</taxon>
        <taxon>Philodinida</taxon>
        <taxon>Philodinidae</taxon>
        <taxon>Rotaria</taxon>
    </lineage>
</organism>
<dbReference type="Pfam" id="PF13516">
    <property type="entry name" value="LRR_6"/>
    <property type="match status" value="3"/>
</dbReference>
<dbReference type="InterPro" id="IPR013083">
    <property type="entry name" value="Znf_RING/FYVE/PHD"/>
</dbReference>
<gene>
    <name evidence="3" type="ORF">ZHD862_LOCUS4599</name>
</gene>
<dbReference type="InterPro" id="IPR013830">
    <property type="entry name" value="SGNH_hydro"/>
</dbReference>
<evidence type="ECO:0000259" key="2">
    <source>
        <dbReference type="Pfam" id="PF13472"/>
    </source>
</evidence>
<evidence type="ECO:0000256" key="1">
    <source>
        <dbReference type="SAM" id="Coils"/>
    </source>
</evidence>
<reference evidence="3" key="1">
    <citation type="submission" date="2021-02" db="EMBL/GenBank/DDBJ databases">
        <authorList>
            <person name="Nowell W R."/>
        </authorList>
    </citation>
    <scope>NUCLEOTIDE SEQUENCE</scope>
</reference>
<dbReference type="SUPFAM" id="SSF52266">
    <property type="entry name" value="SGNH hydrolase"/>
    <property type="match status" value="1"/>
</dbReference>
<dbReference type="SUPFAM" id="SSF49599">
    <property type="entry name" value="TRAF domain-like"/>
    <property type="match status" value="1"/>
</dbReference>
<dbReference type="InterPro" id="IPR032675">
    <property type="entry name" value="LRR_dom_sf"/>
</dbReference>
<evidence type="ECO:0000313" key="3">
    <source>
        <dbReference type="EMBL" id="CAF0845458.1"/>
    </source>
</evidence>
<keyword evidence="1" id="KW-0175">Coiled coil</keyword>
<name>A0A813VYF6_9BILA</name>
<protein>
    <recommendedName>
        <fullName evidence="2">SGNH hydrolase-type esterase domain-containing protein</fullName>
    </recommendedName>
</protein>
<dbReference type="SUPFAM" id="SSF52047">
    <property type="entry name" value="RNI-like"/>
    <property type="match status" value="1"/>
</dbReference>
<dbReference type="InterPro" id="IPR052394">
    <property type="entry name" value="LRR-containing"/>
</dbReference>
<comment type="caution">
    <text evidence="3">The sequence shown here is derived from an EMBL/GenBank/DDBJ whole genome shotgun (WGS) entry which is preliminary data.</text>
</comment>
<dbReference type="Gene3D" id="3.30.40.10">
    <property type="entry name" value="Zinc/RING finger domain, C3HC4 (zinc finger)"/>
    <property type="match status" value="1"/>
</dbReference>
<dbReference type="Pfam" id="PF13472">
    <property type="entry name" value="Lipase_GDSL_2"/>
    <property type="match status" value="1"/>
</dbReference>
<accession>A0A813VYF6</accession>
<dbReference type="PANTHER" id="PTHR24114">
    <property type="entry name" value="LEUCINE RICH REPEAT FAMILY PROTEIN"/>
    <property type="match status" value="1"/>
</dbReference>
<dbReference type="PANTHER" id="PTHR24114:SF2">
    <property type="entry name" value="F-BOX DOMAIN-CONTAINING PROTEIN-RELATED"/>
    <property type="match status" value="1"/>
</dbReference>
<dbReference type="InterPro" id="IPR036514">
    <property type="entry name" value="SGNH_hydro_sf"/>
</dbReference>
<dbReference type="Gene3D" id="3.80.10.10">
    <property type="entry name" value="Ribonuclease Inhibitor"/>
    <property type="match status" value="2"/>
</dbReference>
<dbReference type="Proteomes" id="UP000663864">
    <property type="component" value="Unassembled WGS sequence"/>
</dbReference>
<dbReference type="AlphaFoldDB" id="A0A813VYF6"/>
<dbReference type="Gene3D" id="3.40.50.1110">
    <property type="entry name" value="SGNH hydrolase"/>
    <property type="match status" value="1"/>
</dbReference>